<dbReference type="RefSeq" id="WP_171627890.1">
    <property type="nucleotide sequence ID" value="NZ_JABBPG010000012.1"/>
</dbReference>
<organism evidence="1 2">
    <name type="scientific">Pseudoalteromonas caenipelagi</name>
    <dbReference type="NCBI Taxonomy" id="2726988"/>
    <lineage>
        <taxon>Bacteria</taxon>
        <taxon>Pseudomonadati</taxon>
        <taxon>Pseudomonadota</taxon>
        <taxon>Gammaproteobacteria</taxon>
        <taxon>Alteromonadales</taxon>
        <taxon>Pseudoalteromonadaceae</taxon>
        <taxon>Pseudoalteromonas</taxon>
    </lineage>
</organism>
<dbReference type="AlphaFoldDB" id="A0A849VJL5"/>
<gene>
    <name evidence="1" type="ORF">HG263_20220</name>
</gene>
<comment type="caution">
    <text evidence="1">The sequence shown here is derived from an EMBL/GenBank/DDBJ whole genome shotgun (WGS) entry which is preliminary data.</text>
</comment>
<dbReference type="Proteomes" id="UP000586305">
    <property type="component" value="Unassembled WGS sequence"/>
</dbReference>
<evidence type="ECO:0000313" key="1">
    <source>
        <dbReference type="EMBL" id="NOU52838.1"/>
    </source>
</evidence>
<name>A0A849VJL5_9GAMM</name>
<sequence>MSDFGNEFIEANSEFRQKFASSGVNEVPATKEFVVNATGNLFVATTLNGGADGDSTISEEAKTAFGQVSVFFAAMTKAMAEEEKSLFDYMAINNVVSTSGLFIKVTDSNVRFTSQAWGVKLGNQLVQTLFGLSGNLGAIGKSLMSMVGAIGKEANGIEVSSTSQTREQEVGTIIFVCEYLLGAISITPIVFKIDSQDASDAFEASVCFKAHKKTIKVDIVKQVYMFVPPEFIKQAGVLNEAMESEEFDKLVESLREAVKTPQGE</sequence>
<evidence type="ECO:0000313" key="2">
    <source>
        <dbReference type="Proteomes" id="UP000586305"/>
    </source>
</evidence>
<proteinExistence type="predicted"/>
<dbReference type="EMBL" id="JABBPG010000012">
    <property type="protein sequence ID" value="NOU52838.1"/>
    <property type="molecule type" value="Genomic_DNA"/>
</dbReference>
<accession>A0A849VJL5</accession>
<reference evidence="1 2" key="1">
    <citation type="submission" date="2020-04" db="EMBL/GenBank/DDBJ databases">
        <title>Pseudoalteromonas caenipelagi sp. nov., isolated from a tidal flat.</title>
        <authorList>
            <person name="Park S."/>
            <person name="Yoon J.-H."/>
        </authorList>
    </citation>
    <scope>NUCLEOTIDE SEQUENCE [LARGE SCALE GENOMIC DNA]</scope>
    <source>
        <strain evidence="1 2">JBTF-M23</strain>
    </source>
</reference>
<protein>
    <submittedName>
        <fullName evidence="1">Uncharacterized protein</fullName>
    </submittedName>
</protein>
<keyword evidence="2" id="KW-1185">Reference proteome</keyword>